<gene>
    <name evidence="2" type="ORF">SAMN05216600_116131</name>
</gene>
<feature type="domain" description="DSBA-like thioredoxin" evidence="1">
    <location>
        <begin position="8"/>
        <end position="185"/>
    </location>
</feature>
<evidence type="ECO:0000313" key="2">
    <source>
        <dbReference type="EMBL" id="SER17371.1"/>
    </source>
</evidence>
<dbReference type="RefSeq" id="WP_069518402.1">
    <property type="nucleotide sequence ID" value="NZ_FOFP01000016.1"/>
</dbReference>
<evidence type="ECO:0000313" key="3">
    <source>
        <dbReference type="Proteomes" id="UP000198512"/>
    </source>
</evidence>
<reference evidence="2 3" key="1">
    <citation type="submission" date="2016-10" db="EMBL/GenBank/DDBJ databases">
        <authorList>
            <person name="Varghese N."/>
            <person name="Submissions S."/>
        </authorList>
    </citation>
    <scope>NUCLEOTIDE SEQUENCE [LARGE SCALE GENOMIC DNA]</scope>
    <source>
        <strain evidence="2 3">CIP 109853</strain>
    </source>
</reference>
<dbReference type="CDD" id="cd03025">
    <property type="entry name" value="DsbA_FrnE_like"/>
    <property type="match status" value="1"/>
</dbReference>
<name>A0ABY1BM96_9PSED</name>
<dbReference type="Gene3D" id="3.40.30.10">
    <property type="entry name" value="Glutaredoxin"/>
    <property type="match status" value="1"/>
</dbReference>
<dbReference type="Pfam" id="PF01323">
    <property type="entry name" value="DSBA"/>
    <property type="match status" value="1"/>
</dbReference>
<protein>
    <recommendedName>
        <fullName evidence="1">DSBA-like thioredoxin domain-containing protein</fullName>
    </recommendedName>
</protein>
<organism evidence="2 3">
    <name type="scientific">Pseudomonas cuatrocienegasensis</name>
    <dbReference type="NCBI Taxonomy" id="543360"/>
    <lineage>
        <taxon>Bacteria</taxon>
        <taxon>Pseudomonadati</taxon>
        <taxon>Pseudomonadota</taxon>
        <taxon>Gammaproteobacteria</taxon>
        <taxon>Pseudomonadales</taxon>
        <taxon>Pseudomonadaceae</taxon>
        <taxon>Pseudomonas</taxon>
    </lineage>
</organism>
<comment type="caution">
    <text evidence="2">The sequence shown here is derived from an EMBL/GenBank/DDBJ whole genome shotgun (WGS) entry which is preliminary data.</text>
</comment>
<dbReference type="InterPro" id="IPR001853">
    <property type="entry name" value="DSBA-like_thioredoxin_dom"/>
</dbReference>
<sequence length="212" mass="22402">MSKTLQYLYDPLCGWCYGAMPALAKLQGVAGLTLELLPTGLFAGQGARAMDADFANFAWSNDQRIATQTGQDFSEAYRRLVLADRQQRFDSGPATLALSAVAATAPAREYDALKAIQLARYVEGRDVTSAASLVAILHALGLSDAAALLAHPEPALVSLNKARTRQAQELLQAFAARGVPTLLLESAGQRSVLNSSALFANPAALIEQLAAA</sequence>
<evidence type="ECO:0000259" key="1">
    <source>
        <dbReference type="Pfam" id="PF01323"/>
    </source>
</evidence>
<accession>A0ABY1BM96</accession>
<dbReference type="Proteomes" id="UP000198512">
    <property type="component" value="Unassembled WGS sequence"/>
</dbReference>
<dbReference type="SUPFAM" id="SSF52833">
    <property type="entry name" value="Thioredoxin-like"/>
    <property type="match status" value="1"/>
</dbReference>
<proteinExistence type="predicted"/>
<dbReference type="InterPro" id="IPR036249">
    <property type="entry name" value="Thioredoxin-like_sf"/>
</dbReference>
<keyword evidence="3" id="KW-1185">Reference proteome</keyword>
<dbReference type="EMBL" id="FOFP01000016">
    <property type="protein sequence ID" value="SER17371.1"/>
    <property type="molecule type" value="Genomic_DNA"/>
</dbReference>